<dbReference type="SUPFAM" id="SSF51126">
    <property type="entry name" value="Pectin lyase-like"/>
    <property type="match status" value="1"/>
</dbReference>
<dbReference type="RefSeq" id="WP_153097061.1">
    <property type="nucleotide sequence ID" value="NZ_VZBP01000106.1"/>
</dbReference>
<gene>
    <name evidence="1" type="ORF">F7D57_08065</name>
</gene>
<organism evidence="1 2">
    <name type="scientific">Segatella copri</name>
    <dbReference type="NCBI Taxonomy" id="165179"/>
    <lineage>
        <taxon>Bacteria</taxon>
        <taxon>Pseudomonadati</taxon>
        <taxon>Bacteroidota</taxon>
        <taxon>Bacteroidia</taxon>
        <taxon>Bacteroidales</taxon>
        <taxon>Prevotellaceae</taxon>
        <taxon>Segatella</taxon>
    </lineage>
</organism>
<accession>A0AA91A2B8</accession>
<sequence>MKRSFLVFYFVLIWICCLAEGNVPVYVTPEDFGCVSNTPKLASNNANGLQKAINYCIANGCKLTSVASHSYYIDKGLRISGFIDMDLGGATIIATDSISMLTIHWDKTEYWTGMIRNFRLDLNGKAKVGIDCSKVIKLHLTDGEFLGIGNYAIGLNVKEGYELLADNLHFHGCRKNSIGIKTKTGDCHFSDCIMIDCYTAVDNQGSNFFERIHAWMLPRYIHGSTYFRNRGGCVFLSQCFCDTYDTAFDVLNICEMHISQLKLIHNKIMWKDPYDKVNPVVFEFKNDDVASKSKISLLDSHIGGIWLGNKERQVFSKRTNSIKVSDSNITAVKNLR</sequence>
<protein>
    <submittedName>
        <fullName evidence="1">Uncharacterized protein</fullName>
    </submittedName>
</protein>
<dbReference type="Gene3D" id="2.160.20.10">
    <property type="entry name" value="Single-stranded right-handed beta-helix, Pectin lyase-like"/>
    <property type="match status" value="1"/>
</dbReference>
<proteinExistence type="predicted"/>
<evidence type="ECO:0000313" key="1">
    <source>
        <dbReference type="EMBL" id="MQO09665.1"/>
    </source>
</evidence>
<dbReference type="Proteomes" id="UP000405805">
    <property type="component" value="Unassembled WGS sequence"/>
</dbReference>
<name>A0AA91A2B8_9BACT</name>
<dbReference type="AlphaFoldDB" id="A0AA91A2B8"/>
<dbReference type="InterPro" id="IPR012334">
    <property type="entry name" value="Pectin_lyas_fold"/>
</dbReference>
<dbReference type="InterPro" id="IPR011050">
    <property type="entry name" value="Pectin_lyase_fold/virulence"/>
</dbReference>
<comment type="caution">
    <text evidence="1">The sequence shown here is derived from an EMBL/GenBank/DDBJ whole genome shotgun (WGS) entry which is preliminary data.</text>
</comment>
<dbReference type="EMBL" id="VZBP01000106">
    <property type="protein sequence ID" value="MQO09665.1"/>
    <property type="molecule type" value="Genomic_DNA"/>
</dbReference>
<reference evidence="2" key="1">
    <citation type="submission" date="2019-09" db="EMBL/GenBank/DDBJ databases">
        <title>Distinct polysaccharide growth profiles of human intestinal Prevotella copri isolates.</title>
        <authorList>
            <person name="Fehlner-Peach H."/>
            <person name="Magnabosco C."/>
            <person name="Raghavan V."/>
            <person name="Scher J.U."/>
            <person name="Tett A."/>
            <person name="Cox L.M."/>
            <person name="Gottsegen C."/>
            <person name="Watters A."/>
            <person name="Wiltshire- Gordon J.D."/>
            <person name="Segata N."/>
            <person name="Bonneau R."/>
            <person name="Littman D.R."/>
        </authorList>
    </citation>
    <scope>NUCLEOTIDE SEQUENCE [LARGE SCALE GENOMIC DNA]</scope>
    <source>
        <strain evidence="2">iA624</strain>
    </source>
</reference>
<evidence type="ECO:0000313" key="2">
    <source>
        <dbReference type="Proteomes" id="UP000405805"/>
    </source>
</evidence>